<comment type="caution">
    <text evidence="1">The sequence shown here is derived from an EMBL/GenBank/DDBJ whole genome shotgun (WGS) entry which is preliminary data.</text>
</comment>
<proteinExistence type="predicted"/>
<dbReference type="EMBL" id="CM055741">
    <property type="protein sequence ID" value="KAJ8001446.1"/>
    <property type="molecule type" value="Genomic_DNA"/>
</dbReference>
<sequence>MNSYERHRFSANSFSGFGGWTSQRRQAMCSSFGTAAGVGGSGLGFGEGCSAGARNMFGRGGRGGGDAGRGCGDAGRGGGDLSLGVAGNDREQMTNLNSRLATYLEKVRELEETNCALEEKLRTFTCNKLEPHDLTMYDKTLIPLKEQLMKTLMKNTHMAIEIDNARLAADDFKLKWENELAMRQCVEGDVGGLKHLHSQYEMDNKVLKKDLQGYEEERLSMRKNHEEDLLSMRGGMSGQVNVDIQSAKGQNLSLVLAGIRSEYETTMEKNRKQAEDWYSKQVERKQEATVTATTVTTPPTSELTDLRKRHQTLQIECDGLRMGIVNLEARLVGIQSQFQQSLSGYSVTVKALEEQLTSIRFSITEQSDDYRALLNIKSRLEKEIHQYRGLLEGVHLGEATEPLGKVVVTIKTIMSEVMSSGGGAAGQAVMSSGGGKVAGEAVMPSGSVSLTSSSSSSGRGADTISLRVGPVVSSGGGALEVGKKMSINSFNSENPKTSPVVISAGGVVEGGIATSGTTDVNTSSKSSGGGGTANEGGMVITEVSSNKSGEAIISSIITGSTVSGSGMKMTSSGGGPMQSSPSSTYDSRLMSSLIPVPAVDIPTVLN</sequence>
<evidence type="ECO:0000313" key="2">
    <source>
        <dbReference type="Proteomes" id="UP001157502"/>
    </source>
</evidence>
<name>A0ACC2GD48_DALPE</name>
<protein>
    <submittedName>
        <fullName evidence="1">Uncharacterized protein</fullName>
    </submittedName>
</protein>
<dbReference type="Proteomes" id="UP001157502">
    <property type="component" value="Chromosome 14"/>
</dbReference>
<accession>A0ACC2GD48</accession>
<keyword evidence="2" id="KW-1185">Reference proteome</keyword>
<reference evidence="1" key="1">
    <citation type="submission" date="2021-05" db="EMBL/GenBank/DDBJ databases">
        <authorList>
            <person name="Pan Q."/>
            <person name="Jouanno E."/>
            <person name="Zahm M."/>
            <person name="Klopp C."/>
            <person name="Cabau C."/>
            <person name="Louis A."/>
            <person name="Berthelot C."/>
            <person name="Parey E."/>
            <person name="Roest Crollius H."/>
            <person name="Montfort J."/>
            <person name="Robinson-Rechavi M."/>
            <person name="Bouchez O."/>
            <person name="Lampietro C."/>
            <person name="Lopez Roques C."/>
            <person name="Donnadieu C."/>
            <person name="Postlethwait J."/>
            <person name="Bobe J."/>
            <person name="Dillon D."/>
            <person name="Chandos A."/>
            <person name="von Hippel F."/>
            <person name="Guiguen Y."/>
        </authorList>
    </citation>
    <scope>NUCLEOTIDE SEQUENCE</scope>
    <source>
        <strain evidence="1">YG-Jan2019</strain>
    </source>
</reference>
<organism evidence="1 2">
    <name type="scientific">Dallia pectoralis</name>
    <name type="common">Alaska blackfish</name>
    <dbReference type="NCBI Taxonomy" id="75939"/>
    <lineage>
        <taxon>Eukaryota</taxon>
        <taxon>Metazoa</taxon>
        <taxon>Chordata</taxon>
        <taxon>Craniata</taxon>
        <taxon>Vertebrata</taxon>
        <taxon>Euteleostomi</taxon>
        <taxon>Actinopterygii</taxon>
        <taxon>Neopterygii</taxon>
        <taxon>Teleostei</taxon>
        <taxon>Protacanthopterygii</taxon>
        <taxon>Esociformes</taxon>
        <taxon>Umbridae</taxon>
        <taxon>Dallia</taxon>
    </lineage>
</organism>
<gene>
    <name evidence="1" type="ORF">DPEC_G00169580</name>
</gene>
<evidence type="ECO:0000313" key="1">
    <source>
        <dbReference type="EMBL" id="KAJ8001446.1"/>
    </source>
</evidence>